<evidence type="ECO:0000256" key="1">
    <source>
        <dbReference type="SAM" id="MobiDB-lite"/>
    </source>
</evidence>
<accession>A0AA40E8V6</accession>
<feature type="region of interest" description="Disordered" evidence="1">
    <location>
        <begin position="225"/>
        <end position="334"/>
    </location>
</feature>
<gene>
    <name evidence="3" type="ORF">B0H67DRAFT_468221</name>
</gene>
<protein>
    <recommendedName>
        <fullName evidence="2">JmjC domain-containing protein</fullName>
    </recommendedName>
</protein>
<sequence length="832" mass="93993">DGEKFVRCRQKRDELLEESNRFTLRLAAFENVMSAECVSYKRRKESAHPLATWPRATKDDGTERWNRFVGAATVGSDTLSKLLPLLKTVSLHWGKDFVQHYELAGKGQNYCNRFSAVVKLHTREDGVRKLNQLVLRRFRIPGRRHVRAGVNPIEPVDLQNLATWRSEAPFIKDGDPGGVQLPFVDLTSEDLPPGFIFDRFGLMVRRPFGPLAGVGPVDSDTVAGGIIDTTPVDTESGALATDKNGNDTSTTEPPNDITLTAPRHRRLSTPLSPPPDSPAQTPSSPGRLLDGYTSGKAAESCNDGNPQPNTNTTAATRLRPHKEKPDYYEVPPRYSKPTVRQTRLLNTAKLPKERCCPPQIPPSLLVTLDKSDVYAVRRLLTLMSPYVRFQDMCHVHLRKFAEAITNVEPFKRPLDVREGFRMVGPDEGSHLRRRRTSLPDITDNTPLKKLRLDNPAPSCSPLPTASKQNCRLKQDPIRDEAYRQRMIEEFQSAEDSLDSWGWRTNHLVSQILQKSKPPMCGEAYFLSGEEAFQQAEFGQVNVPIFTQSQQPFQWRGKDRPILQFFNRMEDLGLDRTVSVQIPSRPLRKISCERKTLLDIRNRFLISQSTNNPWNLLDLQSPIPSALPSFLEGENCHLLLRIRDKVLMNSSAERIVALAQDWNTWRNVIDWALLSEGGHNTAPHMDSHGYSTWITIQEGPVGFGWMSQPSQQEEEAWMSDPGDFTGGNWRYVVLSPGQTVFFPSGTIHFVFRVRGEQTFALGGHILQWSGVDRWLEVIVAQMKNPEITNEDMKQSASNHIRVVKELLENRIQAGREGGADDRGTTARFFSLLK</sequence>
<feature type="non-terminal residue" evidence="3">
    <location>
        <position position="832"/>
    </location>
</feature>
<name>A0AA40E8V6_9PEZI</name>
<dbReference type="Proteomes" id="UP001172102">
    <property type="component" value="Unassembled WGS sequence"/>
</dbReference>
<feature type="non-terminal residue" evidence="3">
    <location>
        <position position="1"/>
    </location>
</feature>
<dbReference type="SUPFAM" id="SSF51197">
    <property type="entry name" value="Clavaminate synthase-like"/>
    <property type="match status" value="1"/>
</dbReference>
<dbReference type="PROSITE" id="PS51184">
    <property type="entry name" value="JMJC"/>
    <property type="match status" value="1"/>
</dbReference>
<comment type="caution">
    <text evidence="3">The sequence shown here is derived from an EMBL/GenBank/DDBJ whole genome shotgun (WGS) entry which is preliminary data.</text>
</comment>
<dbReference type="InterPro" id="IPR003347">
    <property type="entry name" value="JmjC_dom"/>
</dbReference>
<evidence type="ECO:0000313" key="4">
    <source>
        <dbReference type="Proteomes" id="UP001172102"/>
    </source>
</evidence>
<reference evidence="3" key="1">
    <citation type="submission" date="2023-06" db="EMBL/GenBank/DDBJ databases">
        <title>Genome-scale phylogeny and comparative genomics of the fungal order Sordariales.</title>
        <authorList>
            <consortium name="Lawrence Berkeley National Laboratory"/>
            <person name="Hensen N."/>
            <person name="Bonometti L."/>
            <person name="Westerberg I."/>
            <person name="Brannstrom I.O."/>
            <person name="Guillou S."/>
            <person name="Cros-Aarteil S."/>
            <person name="Calhoun S."/>
            <person name="Haridas S."/>
            <person name="Kuo A."/>
            <person name="Mondo S."/>
            <person name="Pangilinan J."/>
            <person name="Riley R."/>
            <person name="Labutti K."/>
            <person name="Andreopoulos B."/>
            <person name="Lipzen A."/>
            <person name="Chen C."/>
            <person name="Yanf M."/>
            <person name="Daum C."/>
            <person name="Ng V."/>
            <person name="Clum A."/>
            <person name="Steindorff A."/>
            <person name="Ohm R."/>
            <person name="Martin F."/>
            <person name="Silar P."/>
            <person name="Natvig D."/>
            <person name="Lalanne C."/>
            <person name="Gautier V."/>
            <person name="Ament-Velasquez S.L."/>
            <person name="Kruys A."/>
            <person name="Hutchinson M.I."/>
            <person name="Powell A.J."/>
            <person name="Barry K."/>
            <person name="Miller A.N."/>
            <person name="Grigoriev I.V."/>
            <person name="Debuchy R."/>
            <person name="Gladieux P."/>
            <person name="Thoren M.H."/>
            <person name="Johannesson H."/>
        </authorList>
    </citation>
    <scope>NUCLEOTIDE SEQUENCE</scope>
    <source>
        <strain evidence="3">SMH4607-1</strain>
    </source>
</reference>
<keyword evidence="4" id="KW-1185">Reference proteome</keyword>
<organism evidence="3 4">
    <name type="scientific">Lasiosphaeris hirsuta</name>
    <dbReference type="NCBI Taxonomy" id="260670"/>
    <lineage>
        <taxon>Eukaryota</taxon>
        <taxon>Fungi</taxon>
        <taxon>Dikarya</taxon>
        <taxon>Ascomycota</taxon>
        <taxon>Pezizomycotina</taxon>
        <taxon>Sordariomycetes</taxon>
        <taxon>Sordariomycetidae</taxon>
        <taxon>Sordariales</taxon>
        <taxon>Lasiosphaeriaceae</taxon>
        <taxon>Lasiosphaeris</taxon>
    </lineage>
</organism>
<dbReference type="Gene3D" id="2.60.120.650">
    <property type="entry name" value="Cupin"/>
    <property type="match status" value="1"/>
</dbReference>
<evidence type="ECO:0000259" key="2">
    <source>
        <dbReference type="PROSITE" id="PS51184"/>
    </source>
</evidence>
<feature type="domain" description="JmjC" evidence="2">
    <location>
        <begin position="649"/>
        <end position="781"/>
    </location>
</feature>
<proteinExistence type="predicted"/>
<evidence type="ECO:0000313" key="3">
    <source>
        <dbReference type="EMBL" id="KAK0729442.1"/>
    </source>
</evidence>
<dbReference type="AlphaFoldDB" id="A0AA40E8V6"/>
<dbReference type="EMBL" id="JAUKUA010000001">
    <property type="protein sequence ID" value="KAK0729442.1"/>
    <property type="molecule type" value="Genomic_DNA"/>
</dbReference>